<dbReference type="Proteomes" id="UP000016511">
    <property type="component" value="Unassembled WGS sequence"/>
</dbReference>
<dbReference type="InterPro" id="IPR045864">
    <property type="entry name" value="aa-tRNA-synth_II/BPL/LPL"/>
</dbReference>
<accession>U1X0N8</accession>
<feature type="domain" description="BPL/LPL catalytic" evidence="8">
    <location>
        <begin position="28"/>
        <end position="214"/>
    </location>
</feature>
<dbReference type="Pfam" id="PF21948">
    <property type="entry name" value="LplA-B_cat"/>
    <property type="match status" value="1"/>
</dbReference>
<evidence type="ECO:0000256" key="3">
    <source>
        <dbReference type="ARBA" id="ARBA00012367"/>
    </source>
</evidence>
<dbReference type="SUPFAM" id="SSF55681">
    <property type="entry name" value="Class II aaRS and biotin synthetases"/>
    <property type="match status" value="1"/>
</dbReference>
<organism evidence="9 10">
    <name type="scientific">Aneurinibacillus aneurinilyticus ATCC 12856</name>
    <dbReference type="NCBI Taxonomy" id="649747"/>
    <lineage>
        <taxon>Bacteria</taxon>
        <taxon>Bacillati</taxon>
        <taxon>Bacillota</taxon>
        <taxon>Bacilli</taxon>
        <taxon>Bacillales</taxon>
        <taxon>Paenibacillaceae</taxon>
        <taxon>Aneurinibacillus group</taxon>
        <taxon>Aneurinibacillus</taxon>
    </lineage>
</organism>
<dbReference type="PATRIC" id="fig|649747.3.peg.3079"/>
<dbReference type="Gene3D" id="3.30.390.50">
    <property type="entry name" value="CO dehydrogenase flavoprotein, C-terminal domain"/>
    <property type="match status" value="1"/>
</dbReference>
<dbReference type="AlphaFoldDB" id="U1X0N8"/>
<dbReference type="STRING" id="649747.HMPREF0083_03390"/>
<sequence length="330" mass="38149">MEMKYITNQSTDPRYNLALEEYTLKHLDPEESYVILWQNEPSIIIGRNQNTVEQINSEAVKKYGVHVVRRMTGGGAVYHDLGNLNFTYVMRDEEGGINFRKFTEPVIRALRKFGVSAEFNSRNDLAIEGKKFSGNAQFVHKGKVLHHGTILFDSDLDRVQEVLKVKENKFKSKGVQSVRSRVTNISEYLVKKSTIEEFKELLLHYLFEEAGAPMEEYVLTDADKSAIQKMMDERYSKWEWNYGSSPSFDMRKSERFTCGEVEVGVNVKKGRIEACKIYGDFFGSEDVAEIEKKLTGLRYDEDEIRTALRELNLKAYFGPLTEDEFIKCLF</sequence>
<keyword evidence="4 9" id="KW-0436">Ligase</keyword>
<dbReference type="GO" id="GO:0009249">
    <property type="term" value="P:protein lipoylation"/>
    <property type="evidence" value="ECO:0007669"/>
    <property type="project" value="InterPro"/>
</dbReference>
<evidence type="ECO:0000259" key="8">
    <source>
        <dbReference type="PROSITE" id="PS51733"/>
    </source>
</evidence>
<comment type="caution">
    <text evidence="9">The sequence shown here is derived from an EMBL/GenBank/DDBJ whole genome shotgun (WGS) entry which is preliminary data.</text>
</comment>
<comment type="pathway">
    <text evidence="2">Protein modification; protein lipoylation via exogenous pathway; protein N(6)-(lipoyl)lysine from lipoate: step 1/2.</text>
</comment>
<comment type="catalytic activity">
    <reaction evidence="7">
        <text>L-lysyl-[lipoyl-carrier protein] + (R)-lipoate + ATP = N(6)-[(R)-lipoyl]-L-lysyl-[lipoyl-carrier protein] + AMP + diphosphate + H(+)</text>
        <dbReference type="Rhea" id="RHEA:49288"/>
        <dbReference type="Rhea" id="RHEA-COMP:10500"/>
        <dbReference type="Rhea" id="RHEA-COMP:10502"/>
        <dbReference type="ChEBI" id="CHEBI:15378"/>
        <dbReference type="ChEBI" id="CHEBI:29969"/>
        <dbReference type="ChEBI" id="CHEBI:30616"/>
        <dbReference type="ChEBI" id="CHEBI:33019"/>
        <dbReference type="ChEBI" id="CHEBI:83088"/>
        <dbReference type="ChEBI" id="CHEBI:83099"/>
        <dbReference type="ChEBI" id="CHEBI:456215"/>
        <dbReference type="EC" id="6.3.1.20"/>
    </reaction>
</comment>
<proteinExistence type="predicted"/>
<evidence type="ECO:0000256" key="6">
    <source>
        <dbReference type="ARBA" id="ARBA00022840"/>
    </source>
</evidence>
<dbReference type="HOGENOM" id="CLU_022986_0_2_9"/>
<dbReference type="PANTHER" id="PTHR12561:SF3">
    <property type="entry name" value="LIPOYLTRANSFERASE 1, MITOCHONDRIAL"/>
    <property type="match status" value="1"/>
</dbReference>
<dbReference type="UniPathway" id="UPA00537">
    <property type="reaction ID" value="UER00594"/>
</dbReference>
<evidence type="ECO:0000256" key="1">
    <source>
        <dbReference type="ARBA" id="ARBA00005085"/>
    </source>
</evidence>
<dbReference type="GO" id="GO:0005524">
    <property type="term" value="F:ATP binding"/>
    <property type="evidence" value="ECO:0007669"/>
    <property type="project" value="UniProtKB-KW"/>
</dbReference>
<dbReference type="GO" id="GO:0017118">
    <property type="term" value="F:lipoyltransferase activity"/>
    <property type="evidence" value="ECO:0007669"/>
    <property type="project" value="TreeGrafter"/>
</dbReference>
<evidence type="ECO:0000313" key="10">
    <source>
        <dbReference type="Proteomes" id="UP000016511"/>
    </source>
</evidence>
<reference evidence="9 10" key="1">
    <citation type="submission" date="2013-08" db="EMBL/GenBank/DDBJ databases">
        <authorList>
            <person name="Weinstock G."/>
            <person name="Sodergren E."/>
            <person name="Wylie T."/>
            <person name="Fulton L."/>
            <person name="Fulton R."/>
            <person name="Fronick C."/>
            <person name="O'Laughlin M."/>
            <person name="Godfrey J."/>
            <person name="Miner T."/>
            <person name="Herter B."/>
            <person name="Appelbaum E."/>
            <person name="Cordes M."/>
            <person name="Lek S."/>
            <person name="Wollam A."/>
            <person name="Pepin K.H."/>
            <person name="Palsikar V.B."/>
            <person name="Mitreva M."/>
            <person name="Wilson R.K."/>
        </authorList>
    </citation>
    <scope>NUCLEOTIDE SEQUENCE [LARGE SCALE GENOMIC DNA]</scope>
    <source>
        <strain evidence="9 10">ATCC 12856</strain>
    </source>
</reference>
<keyword evidence="10" id="KW-1185">Reference proteome</keyword>
<gene>
    <name evidence="9" type="ORF">HMPREF0083_03390</name>
</gene>
<name>U1X0N8_ANEAE</name>
<dbReference type="PANTHER" id="PTHR12561">
    <property type="entry name" value="LIPOATE-PROTEIN LIGASE"/>
    <property type="match status" value="1"/>
</dbReference>
<protein>
    <recommendedName>
        <fullName evidence="3">lipoate--protein ligase</fullName>
        <ecNumber evidence="3">6.3.1.20</ecNumber>
    </recommendedName>
</protein>
<dbReference type="NCBIfam" id="TIGR00545">
    <property type="entry name" value="lipoyltrans"/>
    <property type="match status" value="1"/>
</dbReference>
<dbReference type="InterPro" id="IPR004562">
    <property type="entry name" value="LipoylTrfase_LipoateP_Ligase"/>
</dbReference>
<keyword evidence="9" id="KW-0808">Transferase</keyword>
<dbReference type="PROSITE" id="PS51733">
    <property type="entry name" value="BPL_LPL_CATALYTIC"/>
    <property type="match status" value="1"/>
</dbReference>
<dbReference type="CDD" id="cd16443">
    <property type="entry name" value="LplA"/>
    <property type="match status" value="1"/>
</dbReference>
<keyword evidence="6" id="KW-0067">ATP-binding</keyword>
<evidence type="ECO:0000313" key="9">
    <source>
        <dbReference type="EMBL" id="ERI08545.1"/>
    </source>
</evidence>
<comment type="pathway">
    <text evidence="1">Protein modification; protein lipoylation via exogenous pathway; protein N(6)-(lipoyl)lysine from lipoate: step 2/2.</text>
</comment>
<dbReference type="Gene3D" id="3.30.930.10">
    <property type="entry name" value="Bira Bifunctional Protein, Domain 2"/>
    <property type="match status" value="1"/>
</dbReference>
<dbReference type="GO" id="GO:0016979">
    <property type="term" value="F:lipoate-protein ligase activity"/>
    <property type="evidence" value="ECO:0007669"/>
    <property type="project" value="UniProtKB-EC"/>
</dbReference>
<dbReference type="EC" id="6.3.1.20" evidence="3"/>
<evidence type="ECO:0000256" key="4">
    <source>
        <dbReference type="ARBA" id="ARBA00022598"/>
    </source>
</evidence>
<evidence type="ECO:0000256" key="7">
    <source>
        <dbReference type="ARBA" id="ARBA00048037"/>
    </source>
</evidence>
<dbReference type="EMBL" id="AWSJ01000201">
    <property type="protein sequence ID" value="ERI08545.1"/>
    <property type="molecule type" value="Genomic_DNA"/>
</dbReference>
<evidence type="ECO:0000256" key="2">
    <source>
        <dbReference type="ARBA" id="ARBA00005124"/>
    </source>
</evidence>
<keyword evidence="5" id="KW-0547">Nucleotide-binding</keyword>
<dbReference type="FunFam" id="3.30.930.10:FF:000072">
    <property type="entry name" value="Lipoate--protein ligase"/>
    <property type="match status" value="1"/>
</dbReference>
<dbReference type="SUPFAM" id="SSF82649">
    <property type="entry name" value="SufE/NifU"/>
    <property type="match status" value="1"/>
</dbReference>
<dbReference type="InterPro" id="IPR019491">
    <property type="entry name" value="Lipoate_protein_ligase_C"/>
</dbReference>
<dbReference type="GO" id="GO:0005737">
    <property type="term" value="C:cytoplasm"/>
    <property type="evidence" value="ECO:0007669"/>
    <property type="project" value="TreeGrafter"/>
</dbReference>
<dbReference type="Pfam" id="PF10437">
    <property type="entry name" value="Lip_prot_lig_C"/>
    <property type="match status" value="1"/>
</dbReference>
<dbReference type="eggNOG" id="COG0095">
    <property type="taxonomic scope" value="Bacteria"/>
</dbReference>
<evidence type="ECO:0000256" key="5">
    <source>
        <dbReference type="ARBA" id="ARBA00022741"/>
    </source>
</evidence>
<dbReference type="InterPro" id="IPR004143">
    <property type="entry name" value="BPL_LPL_catalytic"/>
</dbReference>